<dbReference type="InterPro" id="IPR027417">
    <property type="entry name" value="P-loop_NTPase"/>
</dbReference>
<evidence type="ECO:0000259" key="1">
    <source>
        <dbReference type="Pfam" id="PF00005"/>
    </source>
</evidence>
<feature type="non-terminal residue" evidence="2">
    <location>
        <position position="1"/>
    </location>
</feature>
<reference evidence="2" key="2">
    <citation type="submission" date="2021-04" db="EMBL/GenBank/DDBJ databases">
        <authorList>
            <person name="Gilroy R."/>
        </authorList>
    </citation>
    <scope>NUCLEOTIDE SEQUENCE</scope>
    <source>
        <strain evidence="2">23274</strain>
    </source>
</reference>
<gene>
    <name evidence="2" type="ORF">H9863_09900</name>
</gene>
<keyword evidence="2" id="KW-0547">Nucleotide-binding</keyword>
<dbReference type="SUPFAM" id="SSF52540">
    <property type="entry name" value="P-loop containing nucleoside triphosphate hydrolases"/>
    <property type="match status" value="1"/>
</dbReference>
<reference evidence="2" key="1">
    <citation type="journal article" date="2021" name="PeerJ">
        <title>Extensive microbial diversity within the chicken gut microbiome revealed by metagenomics and culture.</title>
        <authorList>
            <person name="Gilroy R."/>
            <person name="Ravi A."/>
            <person name="Getino M."/>
            <person name="Pursley I."/>
            <person name="Horton D.L."/>
            <person name="Alikhan N.F."/>
            <person name="Baker D."/>
            <person name="Gharbi K."/>
            <person name="Hall N."/>
            <person name="Watson M."/>
            <person name="Adriaenssens E.M."/>
            <person name="Foster-Nyarko E."/>
            <person name="Jarju S."/>
            <person name="Secka A."/>
            <person name="Antonio M."/>
            <person name="Oren A."/>
            <person name="Chaudhuri R.R."/>
            <person name="La Ragione R."/>
            <person name="Hildebrand F."/>
            <person name="Pallen M.J."/>
        </authorList>
    </citation>
    <scope>NUCLEOTIDE SEQUENCE</scope>
    <source>
        <strain evidence="2">23274</strain>
    </source>
</reference>
<dbReference type="AlphaFoldDB" id="A0A9D1V1J7"/>
<dbReference type="InterPro" id="IPR051309">
    <property type="entry name" value="ABCF_ATPase"/>
</dbReference>
<organism evidence="2 3">
    <name type="scientific">Candidatus Odoribacter faecigallinarum</name>
    <dbReference type="NCBI Taxonomy" id="2838706"/>
    <lineage>
        <taxon>Bacteria</taxon>
        <taxon>Pseudomonadati</taxon>
        <taxon>Bacteroidota</taxon>
        <taxon>Bacteroidia</taxon>
        <taxon>Bacteroidales</taxon>
        <taxon>Odoribacteraceae</taxon>
        <taxon>Odoribacter</taxon>
    </lineage>
</organism>
<accession>A0A9D1V1J7</accession>
<name>A0A9D1V1J7_9BACT</name>
<keyword evidence="2" id="KW-0067">ATP-binding</keyword>
<feature type="domain" description="ABC transporter" evidence="1">
    <location>
        <begin position="14"/>
        <end position="58"/>
    </location>
</feature>
<evidence type="ECO:0000313" key="2">
    <source>
        <dbReference type="EMBL" id="HIX04408.1"/>
    </source>
</evidence>
<proteinExistence type="predicted"/>
<dbReference type="GO" id="GO:0016887">
    <property type="term" value="F:ATP hydrolysis activity"/>
    <property type="evidence" value="ECO:0007669"/>
    <property type="project" value="InterPro"/>
</dbReference>
<sequence>ANRIDESLFKAILRKMDFSRIQFEKKMQDFSAGQKKKVLIAKSLCEQAHLYVWDEPLNYIDIYSRMQIENLIREFSPTMIFVEHDLAFRNAIATQNIRLTVG</sequence>
<comment type="caution">
    <text evidence="2">The sequence shown here is derived from an EMBL/GenBank/DDBJ whole genome shotgun (WGS) entry which is preliminary data.</text>
</comment>
<dbReference type="PANTHER" id="PTHR42855:SF2">
    <property type="entry name" value="DRUG RESISTANCE ABC TRANSPORTER,ATP-BINDING PROTEIN"/>
    <property type="match status" value="1"/>
</dbReference>
<dbReference type="GO" id="GO:0005524">
    <property type="term" value="F:ATP binding"/>
    <property type="evidence" value="ECO:0007669"/>
    <property type="project" value="UniProtKB-KW"/>
</dbReference>
<evidence type="ECO:0000313" key="3">
    <source>
        <dbReference type="Proteomes" id="UP000824202"/>
    </source>
</evidence>
<dbReference type="Gene3D" id="3.40.50.300">
    <property type="entry name" value="P-loop containing nucleotide triphosphate hydrolases"/>
    <property type="match status" value="1"/>
</dbReference>
<protein>
    <submittedName>
        <fullName evidence="2">ATP-binding cassette domain-containing protein</fullName>
    </submittedName>
</protein>
<dbReference type="Pfam" id="PF00005">
    <property type="entry name" value="ABC_tran"/>
    <property type="match status" value="1"/>
</dbReference>
<dbReference type="EMBL" id="DXFT01000195">
    <property type="protein sequence ID" value="HIX04408.1"/>
    <property type="molecule type" value="Genomic_DNA"/>
</dbReference>
<dbReference type="Proteomes" id="UP000824202">
    <property type="component" value="Unassembled WGS sequence"/>
</dbReference>
<dbReference type="InterPro" id="IPR003439">
    <property type="entry name" value="ABC_transporter-like_ATP-bd"/>
</dbReference>
<dbReference type="PANTHER" id="PTHR42855">
    <property type="entry name" value="ABC TRANSPORTER ATP-BINDING SUBUNIT"/>
    <property type="match status" value="1"/>
</dbReference>